<evidence type="ECO:0000313" key="2">
    <source>
        <dbReference type="EMBL" id="ETO67014.1"/>
    </source>
</evidence>
<organism evidence="2 3">
    <name type="scientific">Phytophthora nicotianae P1976</name>
    <dbReference type="NCBI Taxonomy" id="1317066"/>
    <lineage>
        <taxon>Eukaryota</taxon>
        <taxon>Sar</taxon>
        <taxon>Stramenopiles</taxon>
        <taxon>Oomycota</taxon>
        <taxon>Peronosporomycetes</taxon>
        <taxon>Peronosporales</taxon>
        <taxon>Peronosporaceae</taxon>
        <taxon>Phytophthora</taxon>
    </lineage>
</organism>
<dbReference type="Proteomes" id="UP000028582">
    <property type="component" value="Unassembled WGS sequence"/>
</dbReference>
<feature type="region of interest" description="Disordered" evidence="1">
    <location>
        <begin position="1"/>
        <end position="85"/>
    </location>
</feature>
<evidence type="ECO:0000256" key="1">
    <source>
        <dbReference type="SAM" id="MobiDB-lite"/>
    </source>
</evidence>
<proteinExistence type="predicted"/>
<accession>A0A080ZK53</accession>
<protein>
    <submittedName>
        <fullName evidence="2">Uncharacterized protein</fullName>
    </submittedName>
</protein>
<sequence length="162" mass="17754">MAVDVGQTDTAVTTATSSNQGREASRSHQTPPASRRRRAVQTTPRSTPPPTTRVSPYPLRERTPPQPLSPSVTPARRQPRVSLDSLPADAAHQHRLQLVVQPLVKDTVGSRDSSARMLDVFAANGVTFSDIMHKVREEFRGRVKGLAIKENDTWSIAEPTEA</sequence>
<feature type="compositionally biased region" description="Polar residues" evidence="1">
    <location>
        <begin position="7"/>
        <end position="32"/>
    </location>
</feature>
<dbReference type="OrthoDB" id="126603at2759"/>
<dbReference type="AlphaFoldDB" id="A0A080ZK53"/>
<reference evidence="2 3" key="1">
    <citation type="submission" date="2013-11" db="EMBL/GenBank/DDBJ databases">
        <title>The Genome Sequence of Phytophthora parasitica P1976.</title>
        <authorList>
            <consortium name="The Broad Institute Genomics Platform"/>
            <person name="Russ C."/>
            <person name="Tyler B."/>
            <person name="Panabieres F."/>
            <person name="Shan W."/>
            <person name="Tripathy S."/>
            <person name="Grunwald N."/>
            <person name="Machado M."/>
            <person name="Johnson C.S."/>
            <person name="Walker B."/>
            <person name="Young S."/>
            <person name="Zeng Q."/>
            <person name="Gargeya S."/>
            <person name="Fitzgerald M."/>
            <person name="Haas B."/>
            <person name="Abouelleil A."/>
            <person name="Allen A.W."/>
            <person name="Alvarado L."/>
            <person name="Arachchi H.M."/>
            <person name="Berlin A.M."/>
            <person name="Chapman S.B."/>
            <person name="Gainer-Dewar J."/>
            <person name="Goldberg J."/>
            <person name="Griggs A."/>
            <person name="Gujja S."/>
            <person name="Hansen M."/>
            <person name="Howarth C."/>
            <person name="Imamovic A."/>
            <person name="Ireland A."/>
            <person name="Larimer J."/>
            <person name="McCowan C."/>
            <person name="Murphy C."/>
            <person name="Pearson M."/>
            <person name="Poon T.W."/>
            <person name="Priest M."/>
            <person name="Roberts A."/>
            <person name="Saif S."/>
            <person name="Shea T."/>
            <person name="Sisk P."/>
            <person name="Sykes S."/>
            <person name="Wortman J."/>
            <person name="Nusbaum C."/>
            <person name="Birren B."/>
        </authorList>
    </citation>
    <scope>NUCLEOTIDE SEQUENCE [LARGE SCALE GENOMIC DNA]</scope>
    <source>
        <strain evidence="2 3">P1976</strain>
    </source>
</reference>
<comment type="caution">
    <text evidence="2">The sequence shown here is derived from an EMBL/GenBank/DDBJ whole genome shotgun (WGS) entry which is preliminary data.</text>
</comment>
<dbReference type="EMBL" id="ANJA01002931">
    <property type="protein sequence ID" value="ETO67014.1"/>
    <property type="molecule type" value="Genomic_DNA"/>
</dbReference>
<name>A0A080ZK53_PHYNI</name>
<evidence type="ECO:0000313" key="3">
    <source>
        <dbReference type="Proteomes" id="UP000028582"/>
    </source>
</evidence>
<gene>
    <name evidence="2" type="ORF">F444_15958</name>
</gene>